<comment type="caution">
    <text evidence="1">The sequence shown here is derived from an EMBL/GenBank/DDBJ whole genome shotgun (WGS) entry which is preliminary data.</text>
</comment>
<gene>
    <name evidence="1" type="ORF">ENH87_17795</name>
</gene>
<name>A0A831QT14_9FLAO</name>
<accession>A0A831QT14</accession>
<protein>
    <submittedName>
        <fullName evidence="1">Uncharacterized protein</fullName>
    </submittedName>
</protein>
<sequence>MGNKRVDIKIEGKRLDLYDDENIVIESSVQNINDISKVFTDFSQSFTVPASQTNNAIFKHFYNANIQGGFDARTKKDSKIEIALLPFKDGKIRLESVTIQNGKPKDYKITFFGNLVNISDRFGDDNLSDLDFSEYDHDYDFKAVLGGMRLGLSSRDIIYPLISTAKQWYYNSASTDHTYGDQRANIALHTGHSTGEGHGILWTELKPAIAVKPVLAKIQDTYNVTFSQDFLGSDVLDRLYLWLSNEKGKMIEQKERYKLDFQYHHANMTFFDLDNDWYKTTLKSHTTFSPQLGDEFISGEISVTPTDFYSDVEYTLSQKKEVGGQITALGENLTGYNYIEFYTRFFENRTFDIEYSFFMESKEYMEYSLRLMIRKRRWNGSSWALVEEEVVMSDDRGSSDKIEIKNEIPEMKVKEFFSGLVSMYNLVIIPENDSSFYIDTLDNWYADATMYDISKHIDITKSEVSRGKVISNVKFNFEEDDTILIDQFNKINGYQYGNLETQLKDRNFQNLDGEDLDISVKFGNMIFERLTDISTGNITDIQYGAAIDDNLEPTDTNPLLFYGVLTQISTPMSVITDRDSQYSLTSCFMPSHVNNHSTKAYSTVWNAELDEWDNQLIENSLYKLYYEDYITDIFNEKRRVFDYTAKLPDYLLSKIKLNDKLLINGTRFIINNMEINLTTNEVKLELLNDIYELDVLLPPEPKYQAVTLARNGSDGQTSCDNWDADDTRTYYIKTGETFETATQLFTSNSETTQFFASTGYYSDGEITRRLAFGIFRSTVPCGNGSGTALVNVSYAKQASQACSNFADGKSYGFYIPAGQNFETATKLYSNFDGTIPTLSQYYSDGNVVRYWNKSAQKFASTQNC</sequence>
<proteinExistence type="predicted"/>
<dbReference type="Proteomes" id="UP000886191">
    <property type="component" value="Unassembled WGS sequence"/>
</dbReference>
<dbReference type="AlphaFoldDB" id="A0A831QT14"/>
<reference evidence="1" key="1">
    <citation type="journal article" date="2020" name="mSystems">
        <title>Genome- and Community-Level Interaction Insights into Carbon Utilization and Element Cycling Functions of Hydrothermarchaeota in Hydrothermal Sediment.</title>
        <authorList>
            <person name="Zhou Z."/>
            <person name="Liu Y."/>
            <person name="Xu W."/>
            <person name="Pan J."/>
            <person name="Luo Z.H."/>
            <person name="Li M."/>
        </authorList>
    </citation>
    <scope>NUCLEOTIDE SEQUENCE [LARGE SCALE GENOMIC DNA]</scope>
    <source>
        <strain evidence="1">HyVt-345</strain>
    </source>
</reference>
<evidence type="ECO:0000313" key="1">
    <source>
        <dbReference type="EMBL" id="HEA22750.1"/>
    </source>
</evidence>
<dbReference type="EMBL" id="DRGL01000064">
    <property type="protein sequence ID" value="HEA22750.1"/>
    <property type="molecule type" value="Genomic_DNA"/>
</dbReference>
<organism evidence="1">
    <name type="scientific">Pricia antarctica</name>
    <dbReference type="NCBI Taxonomy" id="641691"/>
    <lineage>
        <taxon>Bacteria</taxon>
        <taxon>Pseudomonadati</taxon>
        <taxon>Bacteroidota</taxon>
        <taxon>Flavobacteriia</taxon>
        <taxon>Flavobacteriales</taxon>
        <taxon>Flavobacteriaceae</taxon>
        <taxon>Pricia</taxon>
    </lineage>
</organism>